<dbReference type="PANTHER" id="PTHR33067">
    <property type="entry name" value="RNA-DIRECTED DNA POLYMERASE-RELATED"/>
    <property type="match status" value="1"/>
</dbReference>
<name>A0A151RE16_CAJCA</name>
<dbReference type="InterPro" id="IPR021109">
    <property type="entry name" value="Peptidase_aspartic_dom_sf"/>
</dbReference>
<dbReference type="EMBL" id="KQ483809">
    <property type="protein sequence ID" value="KYP40868.1"/>
    <property type="molecule type" value="Genomic_DNA"/>
</dbReference>
<sequence length="126" mass="14332">MPKYAKFLKEIVSNKNKVIGLNENSSTIVSKKLPPKLRDLGSFIIPCTIGSSFFYKALYNLGASINLMSLFLFKRLDMSEPQPTNISLQLVDKSITYLIRIVKEVLVKVDKFTFPIDFVVLDIEKI</sequence>
<proteinExistence type="predicted"/>
<dbReference type="AlphaFoldDB" id="A0A151RE16"/>
<dbReference type="Gene3D" id="2.40.70.10">
    <property type="entry name" value="Acid Proteases"/>
    <property type="match status" value="1"/>
</dbReference>
<dbReference type="PANTHER" id="PTHR33067:SF31">
    <property type="entry name" value="RNA-DIRECTED DNA POLYMERASE"/>
    <property type="match status" value="1"/>
</dbReference>
<evidence type="ECO:0000313" key="1">
    <source>
        <dbReference type="EMBL" id="KYP40868.1"/>
    </source>
</evidence>
<dbReference type="Proteomes" id="UP000075243">
    <property type="component" value="Unassembled WGS sequence"/>
</dbReference>
<gene>
    <name evidence="1" type="ORF">KK1_037792</name>
</gene>
<accession>A0A151RE16</accession>
<reference evidence="1" key="1">
    <citation type="journal article" date="2012" name="Nat. Biotechnol.">
        <title>Draft genome sequence of pigeonpea (Cajanus cajan), an orphan legume crop of resource-poor farmers.</title>
        <authorList>
            <person name="Varshney R.K."/>
            <person name="Chen W."/>
            <person name="Li Y."/>
            <person name="Bharti A.K."/>
            <person name="Saxena R.K."/>
            <person name="Schlueter J.A."/>
            <person name="Donoghue M.T."/>
            <person name="Azam S."/>
            <person name="Fan G."/>
            <person name="Whaley A.M."/>
            <person name="Farmer A.D."/>
            <person name="Sheridan J."/>
            <person name="Iwata A."/>
            <person name="Tuteja R."/>
            <person name="Penmetsa R.V."/>
            <person name="Wu W."/>
            <person name="Upadhyaya H.D."/>
            <person name="Yang S.P."/>
            <person name="Shah T."/>
            <person name="Saxena K.B."/>
            <person name="Michael T."/>
            <person name="McCombie W.R."/>
            <person name="Yang B."/>
            <person name="Zhang G."/>
            <person name="Yang H."/>
            <person name="Wang J."/>
            <person name="Spillane C."/>
            <person name="Cook D.R."/>
            <person name="May G.D."/>
            <person name="Xu X."/>
            <person name="Jackson S.A."/>
        </authorList>
    </citation>
    <scope>NUCLEOTIDE SEQUENCE [LARGE SCALE GENOMIC DNA]</scope>
</reference>
<dbReference type="OMA" id="KESKAMY"/>
<dbReference type="Gramene" id="C.cajan_37054.t">
    <property type="protein sequence ID" value="C.cajan_37054.t.cds1"/>
    <property type="gene ID" value="C.cajan_37054"/>
</dbReference>
<keyword evidence="2" id="KW-1185">Reference proteome</keyword>
<dbReference type="CDD" id="cd00303">
    <property type="entry name" value="retropepsin_like"/>
    <property type="match status" value="1"/>
</dbReference>
<evidence type="ECO:0000313" key="2">
    <source>
        <dbReference type="Proteomes" id="UP000075243"/>
    </source>
</evidence>
<protein>
    <submittedName>
        <fullName evidence="1">Uncharacterized protein</fullName>
    </submittedName>
</protein>
<organism evidence="1 2">
    <name type="scientific">Cajanus cajan</name>
    <name type="common">Pigeon pea</name>
    <name type="synonym">Cajanus indicus</name>
    <dbReference type="NCBI Taxonomy" id="3821"/>
    <lineage>
        <taxon>Eukaryota</taxon>
        <taxon>Viridiplantae</taxon>
        <taxon>Streptophyta</taxon>
        <taxon>Embryophyta</taxon>
        <taxon>Tracheophyta</taxon>
        <taxon>Spermatophyta</taxon>
        <taxon>Magnoliopsida</taxon>
        <taxon>eudicotyledons</taxon>
        <taxon>Gunneridae</taxon>
        <taxon>Pentapetalae</taxon>
        <taxon>rosids</taxon>
        <taxon>fabids</taxon>
        <taxon>Fabales</taxon>
        <taxon>Fabaceae</taxon>
        <taxon>Papilionoideae</taxon>
        <taxon>50 kb inversion clade</taxon>
        <taxon>NPAAA clade</taxon>
        <taxon>indigoferoid/millettioid clade</taxon>
        <taxon>Phaseoleae</taxon>
        <taxon>Cajanus</taxon>
    </lineage>
</organism>